<dbReference type="Pfam" id="PF00375">
    <property type="entry name" value="SDF"/>
    <property type="match status" value="1"/>
</dbReference>
<dbReference type="GO" id="GO:0006835">
    <property type="term" value="P:dicarboxylic acid transport"/>
    <property type="evidence" value="ECO:0007669"/>
    <property type="project" value="TreeGrafter"/>
</dbReference>
<feature type="transmembrane region" description="Helical" evidence="7">
    <location>
        <begin position="192"/>
        <end position="211"/>
    </location>
</feature>
<proteinExistence type="inferred from homology"/>
<feature type="non-terminal residue" evidence="8">
    <location>
        <position position="228"/>
    </location>
</feature>
<dbReference type="SUPFAM" id="SSF118215">
    <property type="entry name" value="Proton glutamate symport protein"/>
    <property type="match status" value="1"/>
</dbReference>
<feature type="transmembrane region" description="Helical" evidence="7">
    <location>
        <begin position="20"/>
        <end position="38"/>
    </location>
</feature>
<keyword evidence="6 7" id="KW-0472">Membrane</keyword>
<dbReference type="PRINTS" id="PR00173">
    <property type="entry name" value="EDTRNSPORT"/>
</dbReference>
<evidence type="ECO:0000256" key="7">
    <source>
        <dbReference type="RuleBase" id="RU361216"/>
    </source>
</evidence>
<dbReference type="OrthoDB" id="5877963at2759"/>
<dbReference type="PANTHER" id="PTHR42865:SF7">
    <property type="entry name" value="PROTON_GLUTAMATE-ASPARTATE SYMPORTER"/>
    <property type="match status" value="1"/>
</dbReference>
<keyword evidence="7" id="KW-0769">Symport</keyword>
<evidence type="ECO:0000313" key="8">
    <source>
        <dbReference type="EMBL" id="KAG5455503.1"/>
    </source>
</evidence>
<organism evidence="8 9">
    <name type="scientific">Olpidium bornovanus</name>
    <dbReference type="NCBI Taxonomy" id="278681"/>
    <lineage>
        <taxon>Eukaryota</taxon>
        <taxon>Fungi</taxon>
        <taxon>Fungi incertae sedis</taxon>
        <taxon>Olpidiomycota</taxon>
        <taxon>Olpidiomycotina</taxon>
        <taxon>Olpidiomycetes</taxon>
        <taxon>Olpidiales</taxon>
        <taxon>Olpidiaceae</taxon>
        <taxon>Olpidium</taxon>
    </lineage>
</organism>
<comment type="caution">
    <text evidence="8">The sequence shown here is derived from an EMBL/GenBank/DDBJ whole genome shotgun (WGS) entry which is preliminary data.</text>
</comment>
<name>A0A8H7ZJA0_9FUNG</name>
<evidence type="ECO:0000313" key="9">
    <source>
        <dbReference type="Proteomes" id="UP000673691"/>
    </source>
</evidence>
<dbReference type="GO" id="GO:0005886">
    <property type="term" value="C:plasma membrane"/>
    <property type="evidence" value="ECO:0007669"/>
    <property type="project" value="UniProtKB-SubCell"/>
</dbReference>
<evidence type="ECO:0000256" key="3">
    <source>
        <dbReference type="ARBA" id="ARBA00022475"/>
    </source>
</evidence>
<evidence type="ECO:0000256" key="6">
    <source>
        <dbReference type="ARBA" id="ARBA00023136"/>
    </source>
</evidence>
<dbReference type="InterPro" id="IPR001991">
    <property type="entry name" value="Na-dicarboxylate_symporter"/>
</dbReference>
<reference evidence="8 9" key="1">
    <citation type="journal article" name="Sci. Rep.">
        <title>Genome-scale phylogenetic analyses confirm Olpidium as the closest living zoosporic fungus to the non-flagellated, terrestrial fungi.</title>
        <authorList>
            <person name="Chang Y."/>
            <person name="Rochon D."/>
            <person name="Sekimoto S."/>
            <person name="Wang Y."/>
            <person name="Chovatia M."/>
            <person name="Sandor L."/>
            <person name="Salamov A."/>
            <person name="Grigoriev I.V."/>
            <person name="Stajich J.E."/>
            <person name="Spatafora J.W."/>
        </authorList>
    </citation>
    <scope>NUCLEOTIDE SEQUENCE [LARGE SCALE GENOMIC DNA]</scope>
    <source>
        <strain evidence="8">S191</strain>
    </source>
</reference>
<dbReference type="InterPro" id="IPR036458">
    <property type="entry name" value="Na:dicarbo_symporter_sf"/>
</dbReference>
<evidence type="ECO:0000256" key="1">
    <source>
        <dbReference type="ARBA" id="ARBA00004651"/>
    </source>
</evidence>
<dbReference type="EMBL" id="JAEFCI010013263">
    <property type="protein sequence ID" value="KAG5455503.1"/>
    <property type="molecule type" value="Genomic_DNA"/>
</dbReference>
<gene>
    <name evidence="8" type="ORF">BJ554DRAFT_5061</name>
</gene>
<dbReference type="PANTHER" id="PTHR42865">
    <property type="entry name" value="PROTON/GLUTAMATE-ASPARTATE SYMPORTER"/>
    <property type="match status" value="1"/>
</dbReference>
<dbReference type="Proteomes" id="UP000673691">
    <property type="component" value="Unassembled WGS sequence"/>
</dbReference>
<keyword evidence="4 7" id="KW-0812">Transmembrane</keyword>
<keyword evidence="2 7" id="KW-0813">Transport</keyword>
<dbReference type="Gene3D" id="1.10.3860.10">
    <property type="entry name" value="Sodium:dicarboxylate symporter"/>
    <property type="match status" value="1"/>
</dbReference>
<comment type="caution">
    <text evidence="7">Lacks conserved residue(s) required for the propagation of feature annotation.</text>
</comment>
<evidence type="ECO:0000256" key="5">
    <source>
        <dbReference type="ARBA" id="ARBA00022989"/>
    </source>
</evidence>
<keyword evidence="5 7" id="KW-1133">Transmembrane helix</keyword>
<sequence>MASALARVLRFLRRGMNLSVFILLGAVAGVLSGLFLPQNFNAAFGDLAKAFIFAVKCLITPLMFSTLVVGVAGHGDDIMRLGRLALKSFIYFEVATTIALAVGLTMVNILKVRDWQKRSGGAACVVLACPEPETCAADFCSSQPGVGVSLEGVSREAYVAKEKRLSWNSEFGENIGHVVTDSFFHAAAQNSVLHIVICAILFGIAAVMTPAHHRRPMLEFLDSLSQIM</sequence>
<keyword evidence="9" id="KW-1185">Reference proteome</keyword>
<dbReference type="GO" id="GO:0015293">
    <property type="term" value="F:symporter activity"/>
    <property type="evidence" value="ECO:0007669"/>
    <property type="project" value="UniProtKB-UniRule"/>
</dbReference>
<protein>
    <recommendedName>
        <fullName evidence="7">Amino acid transporter</fullName>
    </recommendedName>
</protein>
<evidence type="ECO:0000256" key="2">
    <source>
        <dbReference type="ARBA" id="ARBA00022448"/>
    </source>
</evidence>
<accession>A0A8H7ZJA0</accession>
<evidence type="ECO:0000256" key="4">
    <source>
        <dbReference type="ARBA" id="ARBA00022692"/>
    </source>
</evidence>
<comment type="similarity">
    <text evidence="7">Belongs to the dicarboxylate/amino acid:cation symporter (DAACS) (TC 2.A.23) family.</text>
</comment>
<keyword evidence="3" id="KW-1003">Cell membrane</keyword>
<comment type="subcellular location">
    <subcellularLocation>
        <location evidence="1">Cell membrane</location>
        <topology evidence="1">Multi-pass membrane protein</topology>
    </subcellularLocation>
    <subcellularLocation>
        <location evidence="7">Membrane</location>
        <topology evidence="7">Multi-pass membrane protein</topology>
    </subcellularLocation>
</comment>
<feature type="transmembrane region" description="Helical" evidence="7">
    <location>
        <begin position="84"/>
        <end position="110"/>
    </location>
</feature>
<dbReference type="AlphaFoldDB" id="A0A8H7ZJA0"/>
<feature type="transmembrane region" description="Helical" evidence="7">
    <location>
        <begin position="50"/>
        <end position="72"/>
    </location>
</feature>